<evidence type="ECO:0000256" key="11">
    <source>
        <dbReference type="RuleBase" id="RU361133"/>
    </source>
</evidence>
<evidence type="ECO:0000256" key="10">
    <source>
        <dbReference type="ARBA" id="ARBA00023224"/>
    </source>
</evidence>
<dbReference type="Gene3D" id="2.60.40.150">
    <property type="entry name" value="C2 domain"/>
    <property type="match status" value="1"/>
</dbReference>
<evidence type="ECO:0000256" key="9">
    <source>
        <dbReference type="ARBA" id="ARBA00023136"/>
    </source>
</evidence>
<dbReference type="SMART" id="SM00148">
    <property type="entry name" value="PLCXc"/>
    <property type="match status" value="1"/>
</dbReference>
<dbReference type="SUPFAM" id="SSF49562">
    <property type="entry name" value="C2 domain (Calcium/lipid-binding domain, CaLB)"/>
    <property type="match status" value="1"/>
</dbReference>
<evidence type="ECO:0000259" key="14">
    <source>
        <dbReference type="PROSITE" id="PS50008"/>
    </source>
</evidence>
<dbReference type="eggNOG" id="KOG0169">
    <property type="taxonomic scope" value="Eukaryota"/>
</dbReference>
<dbReference type="GO" id="GO:0048015">
    <property type="term" value="P:phosphatidylinositol-mediated signaling"/>
    <property type="evidence" value="ECO:0007669"/>
    <property type="project" value="TreeGrafter"/>
</dbReference>
<dbReference type="FunFam" id="3.20.20.190:FF:000035">
    <property type="entry name" value="Phosphoinositide phospholipase C"/>
    <property type="match status" value="1"/>
</dbReference>
<evidence type="ECO:0000256" key="7">
    <source>
        <dbReference type="ARBA" id="ARBA00022963"/>
    </source>
</evidence>
<keyword evidence="6 11" id="KW-0378">Hydrolase</keyword>
<dbReference type="SUPFAM" id="SSF51695">
    <property type="entry name" value="PLC-like phosphodiesterases"/>
    <property type="match status" value="1"/>
</dbReference>
<dbReference type="GO" id="GO:0006950">
    <property type="term" value="P:response to stress"/>
    <property type="evidence" value="ECO:0007669"/>
    <property type="project" value="UniProtKB-ARBA"/>
</dbReference>
<dbReference type="KEGG" id="eus:EUTSA_v10013061mg"/>
<comment type="cofactor">
    <cofactor evidence="2">
        <name>Ca(2+)</name>
        <dbReference type="ChEBI" id="CHEBI:29108"/>
    </cofactor>
</comment>
<comment type="subcellular location">
    <subcellularLocation>
        <location evidence="3">Cell membrane</location>
        <topology evidence="3">Peripheral membrane protein</topology>
    </subcellularLocation>
</comment>
<dbReference type="InterPro" id="IPR015359">
    <property type="entry name" value="PLC_EF-hand-like"/>
</dbReference>
<dbReference type="InterPro" id="IPR035892">
    <property type="entry name" value="C2_domain_sf"/>
</dbReference>
<sequence>MKRELGRYKMGLCFSDKLRMNRGAPPPDVVTAFVEYTEGRNYMTAEQLCRFLAEVQKETEVFVSDAEKIIERITSARHHITKFLRHTLNIDDFFSFLFSSDLNQPIVSKVHQDMASPLSHYFIYTSHNTYLTGNQINSECSDVPLIKALKRGVRALELDLWPNSTKDDILVLHGWAWTPPVELIKCLRSIKDHAFSASAYPVILTLEDHLTPDLQAKAAEMMKETFMDMMYFPESGGLKEFPSPEDLKYKIVISTKPPKGNLKKDKDSESDISGKASSDISADQVDDEKAEETSLAKNEEEETSEAKNEEDGFNQESSILTYSRLILIPSGNAKNGLKEALTIDDGGVKRLSLREQKFKKATEMYGTEVMKFTQKNLLRIYPKATRVTSSNYKPFSGWMYGAQMVAFNMQGYGRALWMMHGMFRGNGGCGYVKKPDFMINKGPGEEVFDPKAKLPVKTTLKVKVYMGKGWDSGFQPTCFNTWSSPNFYTRVGITGVRADKVMKKTKKEENTWEPFWDEEFEFELTVPELALLRVEVHDYNMPEKDDFSGQTCLPVAELRQGIRSVPLYDRKGERLVAVTILMRFQFV</sequence>
<dbReference type="FunFam" id="2.60.40.150:FF:000060">
    <property type="entry name" value="Phosphoinositide phospholipase C"/>
    <property type="match status" value="1"/>
</dbReference>
<dbReference type="GO" id="GO:0016042">
    <property type="term" value="P:lipid catabolic process"/>
    <property type="evidence" value="ECO:0007669"/>
    <property type="project" value="UniProtKB-KW"/>
</dbReference>
<gene>
    <name evidence="15" type="ORF">EUTSA_v10013061mg</name>
</gene>
<evidence type="ECO:0000256" key="4">
    <source>
        <dbReference type="ARBA" id="ARBA00012368"/>
    </source>
</evidence>
<dbReference type="STRING" id="72664.V4N9R8"/>
<reference evidence="15 16" key="1">
    <citation type="journal article" date="2013" name="Front. Plant Sci.">
        <title>The Reference Genome of the Halophytic Plant Eutrema salsugineum.</title>
        <authorList>
            <person name="Yang R."/>
            <person name="Jarvis D.E."/>
            <person name="Chen H."/>
            <person name="Beilstein M.A."/>
            <person name="Grimwood J."/>
            <person name="Jenkins J."/>
            <person name="Shu S."/>
            <person name="Prochnik S."/>
            <person name="Xin M."/>
            <person name="Ma C."/>
            <person name="Schmutz J."/>
            <person name="Wing R.A."/>
            <person name="Mitchell-Olds T."/>
            <person name="Schumaker K.S."/>
            <person name="Wang X."/>
        </authorList>
    </citation>
    <scope>NUCLEOTIDE SEQUENCE [LARGE SCALE GENOMIC DNA]</scope>
</reference>
<dbReference type="PANTHER" id="PTHR10336">
    <property type="entry name" value="PHOSPHOINOSITIDE-SPECIFIC PHOSPHOLIPASE C FAMILY PROTEIN"/>
    <property type="match status" value="1"/>
</dbReference>
<dbReference type="SUPFAM" id="SSF47473">
    <property type="entry name" value="EF-hand"/>
    <property type="match status" value="1"/>
</dbReference>
<dbReference type="GO" id="GO:0004435">
    <property type="term" value="F:phosphatidylinositol-4,5-bisphosphate phospholipase C activity"/>
    <property type="evidence" value="ECO:0007669"/>
    <property type="project" value="UniProtKB-EC"/>
</dbReference>
<comment type="catalytic activity">
    <reaction evidence="1 11">
        <text>a 1,2-diacyl-sn-glycero-3-phospho-(1D-myo-inositol-4,5-bisphosphate) + H2O = 1D-myo-inositol 1,4,5-trisphosphate + a 1,2-diacyl-sn-glycerol + H(+)</text>
        <dbReference type="Rhea" id="RHEA:33179"/>
        <dbReference type="ChEBI" id="CHEBI:15377"/>
        <dbReference type="ChEBI" id="CHEBI:15378"/>
        <dbReference type="ChEBI" id="CHEBI:17815"/>
        <dbReference type="ChEBI" id="CHEBI:58456"/>
        <dbReference type="ChEBI" id="CHEBI:203600"/>
        <dbReference type="EC" id="3.1.4.11"/>
    </reaction>
</comment>
<dbReference type="PROSITE" id="PS50007">
    <property type="entry name" value="PIPLC_X_DOMAIN"/>
    <property type="match status" value="1"/>
</dbReference>
<evidence type="ECO:0000256" key="6">
    <source>
        <dbReference type="ARBA" id="ARBA00022801"/>
    </source>
</evidence>
<dbReference type="AlphaFoldDB" id="V4N9R8"/>
<dbReference type="Pfam" id="PF09279">
    <property type="entry name" value="EF-hand_like"/>
    <property type="match status" value="1"/>
</dbReference>
<dbReference type="Pfam" id="PF00168">
    <property type="entry name" value="C2"/>
    <property type="match status" value="1"/>
</dbReference>
<evidence type="ECO:0000256" key="3">
    <source>
        <dbReference type="ARBA" id="ARBA00004202"/>
    </source>
</evidence>
<dbReference type="PROSITE" id="PS50008">
    <property type="entry name" value="PIPLC_Y_DOMAIN"/>
    <property type="match status" value="1"/>
</dbReference>
<keyword evidence="7 11" id="KW-0442">Lipid degradation</keyword>
<dbReference type="InterPro" id="IPR000008">
    <property type="entry name" value="C2_dom"/>
</dbReference>
<dbReference type="GO" id="GO:0051209">
    <property type="term" value="P:release of sequestered calcium ion into cytosol"/>
    <property type="evidence" value="ECO:0007669"/>
    <property type="project" value="TreeGrafter"/>
</dbReference>
<dbReference type="InterPro" id="IPR001192">
    <property type="entry name" value="PI-PLC_fam"/>
</dbReference>
<keyword evidence="10" id="KW-0807">Transducer</keyword>
<dbReference type="InterPro" id="IPR011992">
    <property type="entry name" value="EF-hand-dom_pair"/>
</dbReference>
<dbReference type="PANTHER" id="PTHR10336:SF162">
    <property type="entry name" value="PHOSPHOINOSITIDE PHOSPHOLIPASE C 5"/>
    <property type="match status" value="1"/>
</dbReference>
<dbReference type="InterPro" id="IPR000909">
    <property type="entry name" value="PLipase_C_PInositol-sp_X_dom"/>
</dbReference>
<dbReference type="SMART" id="SM00239">
    <property type="entry name" value="C2"/>
    <property type="match status" value="1"/>
</dbReference>
<feature type="domain" description="C2" evidence="13">
    <location>
        <begin position="442"/>
        <end position="569"/>
    </location>
</feature>
<dbReference type="Pfam" id="PF00388">
    <property type="entry name" value="PI-PLC-X"/>
    <property type="match status" value="1"/>
</dbReference>
<dbReference type="FunFam" id="1.10.238.10:FF:000254">
    <property type="entry name" value="Phosphoinositide phospholipase C"/>
    <property type="match status" value="1"/>
</dbReference>
<dbReference type="Gramene" id="ESQ42506">
    <property type="protein sequence ID" value="ESQ42506"/>
    <property type="gene ID" value="EUTSA_v10013061mg"/>
</dbReference>
<keyword evidence="5" id="KW-1003">Cell membrane</keyword>
<keyword evidence="9" id="KW-0472">Membrane</keyword>
<evidence type="ECO:0000313" key="16">
    <source>
        <dbReference type="Proteomes" id="UP000030689"/>
    </source>
</evidence>
<feature type="region of interest" description="Disordered" evidence="12">
    <location>
        <begin position="259"/>
        <end position="314"/>
    </location>
</feature>
<dbReference type="OrthoDB" id="269822at2759"/>
<dbReference type="InterPro" id="IPR001711">
    <property type="entry name" value="PLipase_C_Pinositol-sp_Y"/>
</dbReference>
<keyword evidence="8 11" id="KW-0443">Lipid metabolism</keyword>
<dbReference type="EC" id="3.1.4.11" evidence="4 11"/>
<dbReference type="EMBL" id="KI517464">
    <property type="protein sequence ID" value="ESQ42506.1"/>
    <property type="molecule type" value="Genomic_DNA"/>
</dbReference>
<accession>V4N9R8</accession>
<evidence type="ECO:0000256" key="2">
    <source>
        <dbReference type="ARBA" id="ARBA00001913"/>
    </source>
</evidence>
<dbReference type="InterPro" id="IPR017946">
    <property type="entry name" value="PLC-like_Pdiesterase_TIM-brl"/>
</dbReference>
<dbReference type="Gene3D" id="3.20.20.190">
    <property type="entry name" value="Phosphatidylinositol (PI) phosphodiesterase"/>
    <property type="match status" value="1"/>
</dbReference>
<evidence type="ECO:0000313" key="15">
    <source>
        <dbReference type="EMBL" id="ESQ42506.1"/>
    </source>
</evidence>
<feature type="domain" description="PI-PLC Y-box" evidence="14">
    <location>
        <begin position="352"/>
        <end position="438"/>
    </location>
</feature>
<dbReference type="CDD" id="cd00275">
    <property type="entry name" value="C2_PLC_like"/>
    <property type="match status" value="1"/>
</dbReference>
<feature type="compositionally biased region" description="Basic and acidic residues" evidence="12">
    <location>
        <begin position="291"/>
        <end position="310"/>
    </location>
</feature>
<name>V4N9R8_EUTSA</name>
<dbReference type="Pfam" id="PF00387">
    <property type="entry name" value="PI-PLC-Y"/>
    <property type="match status" value="1"/>
</dbReference>
<dbReference type="SMART" id="SM00149">
    <property type="entry name" value="PLCYc"/>
    <property type="match status" value="1"/>
</dbReference>
<protein>
    <recommendedName>
        <fullName evidence="4 11">Phosphoinositide phospholipase C</fullName>
        <ecNumber evidence="4 11">3.1.4.11</ecNumber>
    </recommendedName>
</protein>
<dbReference type="OMA" id="HEHNMSE"/>
<dbReference type="Gene3D" id="1.10.238.10">
    <property type="entry name" value="EF-hand"/>
    <property type="match status" value="1"/>
</dbReference>
<dbReference type="GO" id="GO:0005886">
    <property type="term" value="C:plasma membrane"/>
    <property type="evidence" value="ECO:0007669"/>
    <property type="project" value="UniProtKB-SubCell"/>
</dbReference>
<evidence type="ECO:0000256" key="8">
    <source>
        <dbReference type="ARBA" id="ARBA00023098"/>
    </source>
</evidence>
<evidence type="ECO:0000256" key="12">
    <source>
        <dbReference type="SAM" id="MobiDB-lite"/>
    </source>
</evidence>
<evidence type="ECO:0000259" key="13">
    <source>
        <dbReference type="PROSITE" id="PS50004"/>
    </source>
</evidence>
<proteinExistence type="predicted"/>
<organism evidence="15 16">
    <name type="scientific">Eutrema salsugineum</name>
    <name type="common">Saltwater cress</name>
    <name type="synonym">Sisymbrium salsugineum</name>
    <dbReference type="NCBI Taxonomy" id="72664"/>
    <lineage>
        <taxon>Eukaryota</taxon>
        <taxon>Viridiplantae</taxon>
        <taxon>Streptophyta</taxon>
        <taxon>Embryophyta</taxon>
        <taxon>Tracheophyta</taxon>
        <taxon>Spermatophyta</taxon>
        <taxon>Magnoliopsida</taxon>
        <taxon>eudicotyledons</taxon>
        <taxon>Gunneridae</taxon>
        <taxon>Pentapetalae</taxon>
        <taxon>rosids</taxon>
        <taxon>malvids</taxon>
        <taxon>Brassicales</taxon>
        <taxon>Brassicaceae</taxon>
        <taxon>Eutremeae</taxon>
        <taxon>Eutrema</taxon>
    </lineage>
</organism>
<dbReference type="PROSITE" id="PS50004">
    <property type="entry name" value="C2"/>
    <property type="match status" value="1"/>
</dbReference>
<evidence type="ECO:0000256" key="5">
    <source>
        <dbReference type="ARBA" id="ARBA00022475"/>
    </source>
</evidence>
<dbReference type="Proteomes" id="UP000030689">
    <property type="component" value="Unassembled WGS sequence"/>
</dbReference>
<keyword evidence="16" id="KW-1185">Reference proteome</keyword>
<dbReference type="PRINTS" id="PR00390">
    <property type="entry name" value="PHPHLIPASEC"/>
</dbReference>
<evidence type="ECO:0000256" key="1">
    <source>
        <dbReference type="ARBA" id="ARBA00001195"/>
    </source>
</evidence>